<protein>
    <submittedName>
        <fullName evidence="2">Uncharacterized protein</fullName>
    </submittedName>
</protein>
<evidence type="ECO:0000313" key="3">
    <source>
        <dbReference type="Proteomes" id="UP001239795"/>
    </source>
</evidence>
<gene>
    <name evidence="2" type="ORF">CMEL01_13950</name>
</gene>
<accession>A0AAI9USK4</accession>
<proteinExistence type="predicted"/>
<keyword evidence="3" id="KW-1185">Reference proteome</keyword>
<organism evidence="2 3">
    <name type="scientific">Colletotrichum melonis</name>
    <dbReference type="NCBI Taxonomy" id="1209925"/>
    <lineage>
        <taxon>Eukaryota</taxon>
        <taxon>Fungi</taxon>
        <taxon>Dikarya</taxon>
        <taxon>Ascomycota</taxon>
        <taxon>Pezizomycotina</taxon>
        <taxon>Sordariomycetes</taxon>
        <taxon>Hypocreomycetidae</taxon>
        <taxon>Glomerellales</taxon>
        <taxon>Glomerellaceae</taxon>
        <taxon>Colletotrichum</taxon>
        <taxon>Colletotrichum acutatum species complex</taxon>
    </lineage>
</organism>
<dbReference type="Proteomes" id="UP001239795">
    <property type="component" value="Unassembled WGS sequence"/>
</dbReference>
<name>A0AAI9USK4_9PEZI</name>
<dbReference type="EMBL" id="MLGG01000008">
    <property type="protein sequence ID" value="KAK1462839.1"/>
    <property type="molecule type" value="Genomic_DNA"/>
</dbReference>
<evidence type="ECO:0000313" key="2">
    <source>
        <dbReference type="EMBL" id="KAK1462839.1"/>
    </source>
</evidence>
<sequence length="269" mass="29477">MGFQPNWDGKNRSGSGSEEEVQARRRAGTGDEYHGRSEKRNAGRQSEGGQPRGRGPSWRHRVQASDLRLSARRRPRRLSRESMASRHGVQTGRGQLLISRVPRARSEEHQNVSNANVAKDNRLTRMGIRQSGTARKWEQQPDEMEGAASEGGVEGSVGLALAVRNARDGRANESCIGQAPCAVRSPQSAVYNTSQRRVSWHGQVAHGIASWVSGSPFAVRFCLTHDESATARWIDGSGGGSADVVHQLSSKPPRTNRVHHRGKKEIIAK</sequence>
<reference evidence="2 3" key="1">
    <citation type="submission" date="2016-10" db="EMBL/GenBank/DDBJ databases">
        <title>The genome sequence of Colletotrichum fioriniae PJ7.</title>
        <authorList>
            <person name="Baroncelli R."/>
        </authorList>
    </citation>
    <scope>NUCLEOTIDE SEQUENCE [LARGE SCALE GENOMIC DNA]</scope>
    <source>
        <strain evidence="2">Col 31</strain>
    </source>
</reference>
<comment type="caution">
    <text evidence="2">The sequence shown here is derived from an EMBL/GenBank/DDBJ whole genome shotgun (WGS) entry which is preliminary data.</text>
</comment>
<evidence type="ECO:0000256" key="1">
    <source>
        <dbReference type="SAM" id="MobiDB-lite"/>
    </source>
</evidence>
<feature type="compositionally biased region" description="Basic and acidic residues" evidence="1">
    <location>
        <begin position="28"/>
        <end position="41"/>
    </location>
</feature>
<dbReference type="AlphaFoldDB" id="A0AAI9USK4"/>
<feature type="region of interest" description="Disordered" evidence="1">
    <location>
        <begin position="1"/>
        <end position="93"/>
    </location>
</feature>